<evidence type="ECO:0000313" key="3">
    <source>
        <dbReference type="EMBL" id="AWJ76686.1"/>
    </source>
</evidence>
<accession>A0A2S1XBW9</accession>
<dbReference type="SMART" id="SM01040">
    <property type="entry name" value="Bro-N"/>
    <property type="match status" value="1"/>
</dbReference>
<organism evidence="3">
    <name type="scientific">Lymantria dispar multicapsid nuclear polyhedrosis virus</name>
    <name type="common">LdMNPV</name>
    <dbReference type="NCBI Taxonomy" id="10449"/>
    <lineage>
        <taxon>Viruses</taxon>
        <taxon>Viruses incertae sedis</taxon>
        <taxon>Naldaviricetes</taxon>
        <taxon>Lefavirales</taxon>
        <taxon>Baculoviridae</taxon>
        <taxon>Alphabaculovirus</taxon>
        <taxon>Alphabaculovirus lydisparis</taxon>
    </lineage>
</organism>
<dbReference type="PROSITE" id="PS51750">
    <property type="entry name" value="BRO_N"/>
    <property type="match status" value="1"/>
</dbReference>
<feature type="coiled-coil region" evidence="1">
    <location>
        <begin position="154"/>
        <end position="215"/>
    </location>
</feature>
<sequence length="265" mass="30425">MALQRFKFNFAENDDSLVSLVNRKFNFGDIDADIWITQIKTDKFLYAGHGIAEVLGYKQPKDAIRAHVKPQWKTTWEEIKNVATEIQLPPNWQPNTVFISEAGVYALIMRSKLPAAEEFQRWLFEEALPELRKTGKYSMQRASCDADGVVNYEKRFADAQMESLQLKLKLSEANTAIAKYDTTISEMKLNYERQMREYKEREHKMELQMKDMQLAMQHLSAAANMTMTQFAVNALLAKDNIFAATTPLPPLIARPLLESTGCVFN</sequence>
<evidence type="ECO:0000256" key="1">
    <source>
        <dbReference type="SAM" id="Coils"/>
    </source>
</evidence>
<dbReference type="PANTHER" id="PTHR36180">
    <property type="entry name" value="DNA-BINDING PROTEIN-RELATED-RELATED"/>
    <property type="match status" value="1"/>
</dbReference>
<gene>
    <name evidence="3" type="ORF">LdMNPV-T3_00071</name>
</gene>
<keyword evidence="1" id="KW-0175">Coiled coil</keyword>
<name>A0A2S1XBW9_NPVLD</name>
<evidence type="ECO:0000259" key="2">
    <source>
        <dbReference type="PROSITE" id="PS51750"/>
    </source>
</evidence>
<protein>
    <submittedName>
        <fullName evidence="3">Bro-c</fullName>
    </submittedName>
</protein>
<dbReference type="EMBL" id="MF311096">
    <property type="protein sequence ID" value="AWJ76686.1"/>
    <property type="molecule type" value="Genomic_DNA"/>
</dbReference>
<dbReference type="InterPro" id="IPR003497">
    <property type="entry name" value="BRO_N_domain"/>
</dbReference>
<proteinExistence type="predicted"/>
<reference evidence="3" key="1">
    <citation type="submission" date="2017-06" db="EMBL/GenBank/DDBJ databases">
        <title>Complete Genome Sequence of a Lymantria dispar Nucleopolyhedrovirus (LdMNPV) strain from Turkey.</title>
        <authorList>
            <person name="Gencer D."/>
            <person name="Inan C."/>
            <person name="Nalcacioglu R."/>
            <person name="Yin F."/>
            <person name="Zhu Z."/>
            <person name="Wang J."/>
            <person name="Hu Z."/>
            <person name="Arif B.M."/>
            <person name="Demirbag Z."/>
            <person name="Demir I."/>
        </authorList>
    </citation>
    <scope>NUCLEOTIDE SEQUENCE</scope>
    <source>
        <strain evidence="3">T3</strain>
    </source>
</reference>
<organismHost>
    <name type="scientific">Lepidoptera</name>
    <name type="common">moths &amp; butterflies</name>
    <dbReference type="NCBI Taxonomy" id="7088"/>
</organismHost>
<dbReference type="Pfam" id="PF02498">
    <property type="entry name" value="Bro-N"/>
    <property type="match status" value="1"/>
</dbReference>
<feature type="domain" description="Bro-N" evidence="2">
    <location>
        <begin position="17"/>
        <end position="135"/>
    </location>
</feature>
<dbReference type="PANTHER" id="PTHR36180:SF2">
    <property type="entry name" value="BRO FAMILY PROTEIN"/>
    <property type="match status" value="1"/>
</dbReference>